<sequence length="1066" mass="118695">MEDICNLTRKKPWDKRRGGCLWKTCIPSTNFVWANFLQFVTARGRLFWSLIRSIMGAEMAEDRADISPAEEKEAIKDILSAAQYTMEAGDKFHLLSARWWKLWQSYTDYDDTASTIEDLDPLSGYLAVHTMMSSAPKQRPPPIDNSGLVAPSSKEAAPELKEGLAEESDYVLLPDDAWKKLHGWYGGGPDFVRLVISVGQNSSNVVEVYPFKLKMVRPNKIYPNGSRICEISRRATVKDLFTWSAKAFSLEESEFRLWDFFEKRKKVLLSDPDTTLEDAKIQSMQQILVEERKDGIWPDDSEKLGSDGEGPAAEGDQEAGPSEAPGASQVILLPAPKPTTYMGPQTRNRLSTDSDSWFGSTTAYDGPKGLTGLSNLGNTCFMNSALQCLTHTPQLVEYFLQDFTKEINRTNPLGMKGELATAFGELLRKLWAGNRSPVAPRNFKSRLAHFAPQFSGYNQHDSQELLAFLLDGLHEDLNRVKKKPYIEAKDSDGRPDEEVADEAWEMHKARNDSIIVDVCQGQYKSTLVCPECQKTSITFDPFMYLSLPLPDKTTRSMNVTVYSGEGRHPPQEVMVTLRKSGRMRDLYEEVAKKVALRPDEELILGEVYQQKIWQWIDLTEYSAQVKHDDLIAAFRVPKGTSASQYVLVYHLKKALYSHEAFATPLLAPLPKEGLQSPAQLQGIVETLLRPFERKLASTSDSDETGNDTGAGPSARGEENGAHEQSSSQEITMTEVNDGEEDNGANEATSAKSGTEHYEDAEDADANGDEDMDEISTPQAASTANRMSMDTVDLGGPSTADPEPPGKGKRLRIVKTSEKSPSNFEELASGPFPSGAVRGFYDQSRYPTVAIVWTEEDLARYDLDRCHVPAPFEKQEAVSTKPRGEEVTLAACLEAFLKEEPLGVDDMWYCPTCKQHRQASKKLDLWRLPEVLVVHLKRFSYTRWHKSKLDTFVDFPMDNLDLAPYSAGPDDGNSKYELFAVSNHFGGMGGGHYTANAKVEDEWYNFDDSHVSSTQASSVRSSSAYVLFYRRKHSGLSSVGNGPEKGSDDGLATAQEEGTTADGEMLS</sequence>
<evidence type="ECO:0000256" key="7">
    <source>
        <dbReference type="ARBA" id="ARBA00022807"/>
    </source>
</evidence>
<feature type="region of interest" description="Disordered" evidence="8">
    <location>
        <begin position="297"/>
        <end position="325"/>
    </location>
</feature>
<evidence type="ECO:0000256" key="2">
    <source>
        <dbReference type="ARBA" id="ARBA00009085"/>
    </source>
</evidence>
<dbReference type="Gene3D" id="3.10.20.90">
    <property type="entry name" value="Phosphatidylinositol 3-kinase Catalytic Subunit, Chain A, domain 1"/>
    <property type="match status" value="1"/>
</dbReference>
<dbReference type="SMART" id="SM00695">
    <property type="entry name" value="DUSP"/>
    <property type="match status" value="1"/>
</dbReference>
<dbReference type="EMBL" id="DF237411">
    <property type="protein sequence ID" value="GAQ88829.1"/>
    <property type="molecule type" value="Genomic_DNA"/>
</dbReference>
<dbReference type="OrthoDB" id="292964at2759"/>
<comment type="catalytic activity">
    <reaction evidence="1">
        <text>Thiol-dependent hydrolysis of ester, thioester, amide, peptide and isopeptide bonds formed by the C-terminal Gly of ubiquitin (a 76-residue protein attached to proteins as an intracellular targeting signal).</text>
        <dbReference type="EC" id="3.4.19.12"/>
    </reaction>
</comment>
<dbReference type="GO" id="GO:0004843">
    <property type="term" value="F:cysteine-type deubiquitinase activity"/>
    <property type="evidence" value="ECO:0007669"/>
    <property type="project" value="UniProtKB-EC"/>
</dbReference>
<dbReference type="CDD" id="cd02674">
    <property type="entry name" value="Peptidase_C19R"/>
    <property type="match status" value="1"/>
</dbReference>
<gene>
    <name evidence="11" type="ORF">KFL_004620090</name>
</gene>
<dbReference type="GO" id="GO:0006508">
    <property type="term" value="P:proteolysis"/>
    <property type="evidence" value="ECO:0007669"/>
    <property type="project" value="UniProtKB-KW"/>
</dbReference>
<organism evidence="11 12">
    <name type="scientific">Klebsormidium nitens</name>
    <name type="common">Green alga</name>
    <name type="synonym">Ulothrix nitens</name>
    <dbReference type="NCBI Taxonomy" id="105231"/>
    <lineage>
        <taxon>Eukaryota</taxon>
        <taxon>Viridiplantae</taxon>
        <taxon>Streptophyta</taxon>
        <taxon>Klebsormidiophyceae</taxon>
        <taxon>Klebsormidiales</taxon>
        <taxon>Klebsormidiaceae</taxon>
        <taxon>Klebsormidium</taxon>
    </lineage>
</organism>
<name>A0A1Y1IH76_KLENI</name>
<dbReference type="Pfam" id="PF00443">
    <property type="entry name" value="UCH"/>
    <property type="match status" value="1"/>
</dbReference>
<evidence type="ECO:0000313" key="12">
    <source>
        <dbReference type="Proteomes" id="UP000054558"/>
    </source>
</evidence>
<dbReference type="PROSITE" id="PS00972">
    <property type="entry name" value="USP_1"/>
    <property type="match status" value="1"/>
</dbReference>
<dbReference type="InterPro" id="IPR038765">
    <property type="entry name" value="Papain-like_cys_pep_sf"/>
</dbReference>
<dbReference type="PROSITE" id="PS51283">
    <property type="entry name" value="DUSP"/>
    <property type="match status" value="1"/>
</dbReference>
<keyword evidence="6 11" id="KW-0378">Hydrolase</keyword>
<evidence type="ECO:0000256" key="4">
    <source>
        <dbReference type="ARBA" id="ARBA00022670"/>
    </source>
</evidence>
<dbReference type="PROSITE" id="PS00973">
    <property type="entry name" value="USP_2"/>
    <property type="match status" value="1"/>
</dbReference>
<comment type="similarity">
    <text evidence="2">Belongs to the peptidase C19 family.</text>
</comment>
<protein>
    <recommendedName>
        <fullName evidence="3">ubiquitinyl hydrolase 1</fullName>
        <ecNumber evidence="3">3.4.19.12</ecNumber>
    </recommendedName>
</protein>
<dbReference type="InterPro" id="IPR018200">
    <property type="entry name" value="USP_CS"/>
</dbReference>
<dbReference type="Gene3D" id="3.90.70.10">
    <property type="entry name" value="Cysteine proteinases"/>
    <property type="match status" value="2"/>
</dbReference>
<feature type="compositionally biased region" description="Acidic residues" evidence="8">
    <location>
        <begin position="758"/>
        <end position="773"/>
    </location>
</feature>
<dbReference type="PROSITE" id="PS50235">
    <property type="entry name" value="USP_3"/>
    <property type="match status" value="1"/>
</dbReference>
<dbReference type="PANTHER" id="PTHR21646:SF24">
    <property type="entry name" value="UBIQUITIN CARBOXYL-TERMINAL HYDROLASE"/>
    <property type="match status" value="1"/>
</dbReference>
<dbReference type="InterPro" id="IPR006615">
    <property type="entry name" value="Pept_C19_DUSP"/>
</dbReference>
<keyword evidence="4" id="KW-0645">Protease</keyword>
<evidence type="ECO:0000313" key="11">
    <source>
        <dbReference type="EMBL" id="GAQ88829.1"/>
    </source>
</evidence>
<dbReference type="InterPro" id="IPR001394">
    <property type="entry name" value="Peptidase_C19_UCH"/>
</dbReference>
<dbReference type="InterPro" id="IPR028889">
    <property type="entry name" value="USP"/>
</dbReference>
<keyword evidence="12" id="KW-1185">Reference proteome</keyword>
<dbReference type="Pfam" id="PF14836">
    <property type="entry name" value="Ubiquitin_3"/>
    <property type="match status" value="1"/>
</dbReference>
<dbReference type="PANTHER" id="PTHR21646">
    <property type="entry name" value="UBIQUITIN CARBOXYL-TERMINAL HYDROLASE"/>
    <property type="match status" value="1"/>
</dbReference>
<dbReference type="InterPro" id="IPR050185">
    <property type="entry name" value="Ub_carboxyl-term_hydrolase"/>
</dbReference>
<reference evidence="11 12" key="1">
    <citation type="journal article" date="2014" name="Nat. Commun.">
        <title>Klebsormidium flaccidum genome reveals primary factors for plant terrestrial adaptation.</title>
        <authorList>
            <person name="Hori K."/>
            <person name="Maruyama F."/>
            <person name="Fujisawa T."/>
            <person name="Togashi T."/>
            <person name="Yamamoto N."/>
            <person name="Seo M."/>
            <person name="Sato S."/>
            <person name="Yamada T."/>
            <person name="Mori H."/>
            <person name="Tajima N."/>
            <person name="Moriyama T."/>
            <person name="Ikeuchi M."/>
            <person name="Watanabe M."/>
            <person name="Wada H."/>
            <person name="Kobayashi K."/>
            <person name="Saito M."/>
            <person name="Masuda T."/>
            <person name="Sasaki-Sekimoto Y."/>
            <person name="Mashiguchi K."/>
            <person name="Awai K."/>
            <person name="Shimojima M."/>
            <person name="Masuda S."/>
            <person name="Iwai M."/>
            <person name="Nobusawa T."/>
            <person name="Narise T."/>
            <person name="Kondo S."/>
            <person name="Saito H."/>
            <person name="Sato R."/>
            <person name="Murakawa M."/>
            <person name="Ihara Y."/>
            <person name="Oshima-Yamada Y."/>
            <person name="Ohtaka K."/>
            <person name="Satoh M."/>
            <person name="Sonobe K."/>
            <person name="Ishii M."/>
            <person name="Ohtani R."/>
            <person name="Kanamori-Sato M."/>
            <person name="Honoki R."/>
            <person name="Miyazaki D."/>
            <person name="Mochizuki H."/>
            <person name="Umetsu J."/>
            <person name="Higashi K."/>
            <person name="Shibata D."/>
            <person name="Kamiya Y."/>
            <person name="Sato N."/>
            <person name="Nakamura Y."/>
            <person name="Tabata S."/>
            <person name="Ida S."/>
            <person name="Kurokawa K."/>
            <person name="Ohta H."/>
        </authorList>
    </citation>
    <scope>NUCLEOTIDE SEQUENCE [LARGE SCALE GENOMIC DNA]</scope>
    <source>
        <strain evidence="11 12">NIES-2285</strain>
    </source>
</reference>
<feature type="compositionally biased region" description="Basic and acidic residues" evidence="8">
    <location>
        <begin position="297"/>
        <end position="306"/>
    </location>
</feature>
<feature type="region of interest" description="Disordered" evidence="8">
    <location>
        <begin position="1036"/>
        <end position="1066"/>
    </location>
</feature>
<feature type="domain" description="USP" evidence="9">
    <location>
        <begin position="371"/>
        <end position="1031"/>
    </location>
</feature>
<feature type="region of interest" description="Disordered" evidence="8">
    <location>
        <begin position="695"/>
        <end position="808"/>
    </location>
</feature>
<dbReference type="InterPro" id="IPR035927">
    <property type="entry name" value="DUSP-like_sf"/>
</dbReference>
<feature type="compositionally biased region" description="Polar residues" evidence="8">
    <location>
        <begin position="775"/>
        <end position="787"/>
    </location>
</feature>
<dbReference type="OMA" id="NHSRGDQ"/>
<feature type="compositionally biased region" description="Polar residues" evidence="8">
    <location>
        <begin position="722"/>
        <end position="734"/>
    </location>
</feature>
<dbReference type="STRING" id="105231.A0A1Y1IH76"/>
<dbReference type="Pfam" id="PF06337">
    <property type="entry name" value="DUSP"/>
    <property type="match status" value="1"/>
</dbReference>
<dbReference type="SUPFAM" id="SSF54001">
    <property type="entry name" value="Cysteine proteinases"/>
    <property type="match status" value="1"/>
</dbReference>
<dbReference type="SUPFAM" id="SSF143791">
    <property type="entry name" value="DUSP-like"/>
    <property type="match status" value="1"/>
</dbReference>
<evidence type="ECO:0000256" key="1">
    <source>
        <dbReference type="ARBA" id="ARBA00000707"/>
    </source>
</evidence>
<evidence type="ECO:0000256" key="6">
    <source>
        <dbReference type="ARBA" id="ARBA00022801"/>
    </source>
</evidence>
<keyword evidence="7" id="KW-0788">Thiol protease</keyword>
<evidence type="ECO:0000259" key="10">
    <source>
        <dbReference type="PROSITE" id="PS51283"/>
    </source>
</evidence>
<accession>A0A1Y1IH76</accession>
<dbReference type="Gene3D" id="3.30.2230.10">
    <property type="entry name" value="DUSP-like"/>
    <property type="match status" value="1"/>
</dbReference>
<dbReference type="InterPro" id="IPR028135">
    <property type="entry name" value="Ub_USP-typ"/>
</dbReference>
<evidence type="ECO:0000256" key="8">
    <source>
        <dbReference type="SAM" id="MobiDB-lite"/>
    </source>
</evidence>
<dbReference type="AlphaFoldDB" id="A0A1Y1IH76"/>
<dbReference type="Proteomes" id="UP000054558">
    <property type="component" value="Unassembled WGS sequence"/>
</dbReference>
<dbReference type="GO" id="GO:0016579">
    <property type="term" value="P:protein deubiquitination"/>
    <property type="evidence" value="ECO:0007669"/>
    <property type="project" value="InterPro"/>
</dbReference>
<keyword evidence="5" id="KW-0833">Ubl conjugation pathway</keyword>
<evidence type="ECO:0000256" key="5">
    <source>
        <dbReference type="ARBA" id="ARBA00022786"/>
    </source>
</evidence>
<dbReference type="EC" id="3.4.19.12" evidence="3"/>
<evidence type="ECO:0000256" key="3">
    <source>
        <dbReference type="ARBA" id="ARBA00012759"/>
    </source>
</evidence>
<evidence type="ECO:0000259" key="9">
    <source>
        <dbReference type="PROSITE" id="PS50235"/>
    </source>
</evidence>
<proteinExistence type="inferred from homology"/>
<feature type="domain" description="DUSP" evidence="10">
    <location>
        <begin position="66"/>
        <end position="196"/>
    </location>
</feature>